<dbReference type="EMBL" id="FN653586">
    <property type="protein sequence ID" value="CBY15630.1"/>
    <property type="molecule type" value="Genomic_DNA"/>
</dbReference>
<accession>E4Y183</accession>
<dbReference type="Proteomes" id="UP000001307">
    <property type="component" value="Unassembled WGS sequence"/>
</dbReference>
<proteinExistence type="predicted"/>
<feature type="non-terminal residue" evidence="1">
    <location>
        <position position="1"/>
    </location>
</feature>
<gene>
    <name evidence="1" type="ORF">GSOID_T00013931001</name>
</gene>
<organism evidence="1">
    <name type="scientific">Oikopleura dioica</name>
    <name type="common">Tunicate</name>
    <dbReference type="NCBI Taxonomy" id="34765"/>
    <lineage>
        <taxon>Eukaryota</taxon>
        <taxon>Metazoa</taxon>
        <taxon>Chordata</taxon>
        <taxon>Tunicata</taxon>
        <taxon>Appendicularia</taxon>
        <taxon>Copelata</taxon>
        <taxon>Oikopleuridae</taxon>
        <taxon>Oikopleura</taxon>
    </lineage>
</organism>
<dbReference type="InParanoid" id="E4Y183"/>
<evidence type="ECO:0000313" key="2">
    <source>
        <dbReference type="Proteomes" id="UP000001307"/>
    </source>
</evidence>
<sequence length="16" mass="1824">KFPYLNGSKSDLLDRA</sequence>
<protein>
    <submittedName>
        <fullName evidence="1">Uncharacterized protein</fullName>
    </submittedName>
</protein>
<dbReference type="AlphaFoldDB" id="E4Y183"/>
<name>E4Y183_OIKDI</name>
<evidence type="ECO:0000313" key="1">
    <source>
        <dbReference type="EMBL" id="CBY15630.1"/>
    </source>
</evidence>
<reference evidence="1" key="1">
    <citation type="journal article" date="2010" name="Science">
        <title>Plasticity of animal genome architecture unmasked by rapid evolution of a pelagic tunicate.</title>
        <authorList>
            <person name="Denoeud F."/>
            <person name="Henriet S."/>
            <person name="Mungpakdee S."/>
            <person name="Aury J.M."/>
            <person name="Da Silva C."/>
            <person name="Brinkmann H."/>
            <person name="Mikhaleva J."/>
            <person name="Olsen L.C."/>
            <person name="Jubin C."/>
            <person name="Canestro C."/>
            <person name="Bouquet J.M."/>
            <person name="Danks G."/>
            <person name="Poulain J."/>
            <person name="Campsteijn C."/>
            <person name="Adamski M."/>
            <person name="Cross I."/>
            <person name="Yadetie F."/>
            <person name="Muffato M."/>
            <person name="Louis A."/>
            <person name="Butcher S."/>
            <person name="Tsagkogeorga G."/>
            <person name="Konrad A."/>
            <person name="Singh S."/>
            <person name="Jensen M.F."/>
            <person name="Cong E.H."/>
            <person name="Eikeseth-Otteraa H."/>
            <person name="Noel B."/>
            <person name="Anthouard V."/>
            <person name="Porcel B.M."/>
            <person name="Kachouri-Lafond R."/>
            <person name="Nishino A."/>
            <person name="Ugolini M."/>
            <person name="Chourrout P."/>
            <person name="Nishida H."/>
            <person name="Aasland R."/>
            <person name="Huzurbazar S."/>
            <person name="Westhof E."/>
            <person name="Delsuc F."/>
            <person name="Lehrach H."/>
            <person name="Reinhardt R."/>
            <person name="Weissenbach J."/>
            <person name="Roy S.W."/>
            <person name="Artiguenave F."/>
            <person name="Postlethwait J.H."/>
            <person name="Manak J.R."/>
            <person name="Thompson E.M."/>
            <person name="Jaillon O."/>
            <person name="Du Pasquier L."/>
            <person name="Boudinot P."/>
            <person name="Liberles D.A."/>
            <person name="Volff J.N."/>
            <person name="Philippe H."/>
            <person name="Lenhard B."/>
            <person name="Roest Crollius H."/>
            <person name="Wincker P."/>
            <person name="Chourrout D."/>
        </authorList>
    </citation>
    <scope>NUCLEOTIDE SEQUENCE [LARGE SCALE GENOMIC DNA]</scope>
</reference>
<keyword evidence="2" id="KW-1185">Reference proteome</keyword>